<feature type="compositionally biased region" description="Basic and acidic residues" evidence="1">
    <location>
        <begin position="154"/>
        <end position="163"/>
    </location>
</feature>
<evidence type="ECO:0000313" key="4">
    <source>
        <dbReference type="Proteomes" id="UP000199440"/>
    </source>
</evidence>
<gene>
    <name evidence="3" type="ORF">SAMN04488514_10372</name>
</gene>
<name>A0A1G9N973_9FLAO</name>
<dbReference type="RefSeq" id="WP_089887338.1">
    <property type="nucleotide sequence ID" value="NZ_FNGV01000003.1"/>
</dbReference>
<dbReference type="OrthoDB" id="4317910at2"/>
<reference evidence="3 4" key="1">
    <citation type="submission" date="2016-10" db="EMBL/GenBank/DDBJ databases">
        <authorList>
            <person name="de Groot N.N."/>
        </authorList>
    </citation>
    <scope>NUCLEOTIDE SEQUENCE [LARGE SCALE GENOMIC DNA]</scope>
    <source>
        <strain evidence="3 4">DSM 19886</strain>
    </source>
</reference>
<feature type="region of interest" description="Disordered" evidence="1">
    <location>
        <begin position="48"/>
        <end position="205"/>
    </location>
</feature>
<organism evidence="3 4">
    <name type="scientific">Kriegella aquimaris</name>
    <dbReference type="NCBI Taxonomy" id="192904"/>
    <lineage>
        <taxon>Bacteria</taxon>
        <taxon>Pseudomonadati</taxon>
        <taxon>Bacteroidota</taxon>
        <taxon>Flavobacteriia</taxon>
        <taxon>Flavobacteriales</taxon>
        <taxon>Flavobacteriaceae</taxon>
        <taxon>Kriegella</taxon>
    </lineage>
</organism>
<feature type="domain" description="eCIS core" evidence="2">
    <location>
        <begin position="202"/>
        <end position="276"/>
    </location>
</feature>
<evidence type="ECO:0000256" key="1">
    <source>
        <dbReference type="SAM" id="MobiDB-lite"/>
    </source>
</evidence>
<feature type="compositionally biased region" description="Polar residues" evidence="1">
    <location>
        <begin position="183"/>
        <end position="193"/>
    </location>
</feature>
<dbReference type="AlphaFoldDB" id="A0A1G9N973"/>
<dbReference type="Proteomes" id="UP000199440">
    <property type="component" value="Unassembled WGS sequence"/>
</dbReference>
<dbReference type="InterPro" id="IPR025295">
    <property type="entry name" value="eCIS_core_dom"/>
</dbReference>
<keyword evidence="4" id="KW-1185">Reference proteome</keyword>
<dbReference type="STRING" id="192904.SAMN04488514_10372"/>
<protein>
    <recommendedName>
        <fullName evidence="2">eCIS core domain-containing protein</fullName>
    </recommendedName>
</protein>
<proteinExistence type="predicted"/>
<feature type="compositionally biased region" description="Basic and acidic residues" evidence="1">
    <location>
        <begin position="84"/>
        <end position="95"/>
    </location>
</feature>
<evidence type="ECO:0000259" key="2">
    <source>
        <dbReference type="Pfam" id="PF13699"/>
    </source>
</evidence>
<dbReference type="EMBL" id="FNGV01000003">
    <property type="protein sequence ID" value="SDL82697.1"/>
    <property type="molecule type" value="Genomic_DNA"/>
</dbReference>
<accession>A0A1G9N973</accession>
<evidence type="ECO:0000313" key="3">
    <source>
        <dbReference type="EMBL" id="SDL82697.1"/>
    </source>
</evidence>
<dbReference type="Pfam" id="PF13699">
    <property type="entry name" value="eCIS_core"/>
    <property type="match status" value="1"/>
</dbReference>
<sequence length="291" mass="33328">MRRKHRRLPSQQVAGNEMFFKPPIQRKLKVGRAGDAYEMEADAIADKVVSNSESSPAVQKMGGTEEEMQQKPLAKSVSTLQREGLIEKYPVRRMEEEEPLQQQVEEEVQTQSEEQEEPVQREEEEESVQQMEEENTVQQQEEEVQTQSEEEEEPVQRMEEEKSVQQMEEEETAQPKPNKKSGSRPSLESSLMQSKGGGNKMNAIVRQEMESRFGADFSDIRIHTDDNAVQMSKELGAQAFTHGKDIYFNEGKYNPNSKEGQHLLAHELTHTIQQKGIKAKSKNEQPEVPIE</sequence>
<feature type="compositionally biased region" description="Acidic residues" evidence="1">
    <location>
        <begin position="96"/>
        <end position="153"/>
    </location>
</feature>